<evidence type="ECO:0000256" key="4">
    <source>
        <dbReference type="ARBA" id="ARBA00022989"/>
    </source>
</evidence>
<evidence type="ECO:0000313" key="9">
    <source>
        <dbReference type="Proteomes" id="UP000886752"/>
    </source>
</evidence>
<comment type="subcellular location">
    <subcellularLocation>
        <location evidence="1">Membrane</location>
        <topology evidence="1">Multi-pass membrane protein</topology>
    </subcellularLocation>
</comment>
<gene>
    <name evidence="8" type="ORF">H9894_07160</name>
</gene>
<feature type="region of interest" description="Disordered" evidence="6">
    <location>
        <begin position="373"/>
        <end position="474"/>
    </location>
</feature>
<evidence type="ECO:0000256" key="5">
    <source>
        <dbReference type="ARBA" id="ARBA00023136"/>
    </source>
</evidence>
<dbReference type="EMBL" id="DXHV01000066">
    <property type="protein sequence ID" value="HIW00950.1"/>
    <property type="molecule type" value="Genomic_DNA"/>
</dbReference>
<feature type="transmembrane region" description="Helical" evidence="7">
    <location>
        <begin position="210"/>
        <end position="233"/>
    </location>
</feature>
<reference evidence="8" key="1">
    <citation type="journal article" date="2021" name="PeerJ">
        <title>Extensive microbial diversity within the chicken gut microbiome revealed by metagenomics and culture.</title>
        <authorList>
            <person name="Gilroy R."/>
            <person name="Ravi A."/>
            <person name="Getino M."/>
            <person name="Pursley I."/>
            <person name="Horton D.L."/>
            <person name="Alikhan N.F."/>
            <person name="Baker D."/>
            <person name="Gharbi K."/>
            <person name="Hall N."/>
            <person name="Watson M."/>
            <person name="Adriaenssens E.M."/>
            <person name="Foster-Nyarko E."/>
            <person name="Jarju S."/>
            <person name="Secka A."/>
            <person name="Antonio M."/>
            <person name="Oren A."/>
            <person name="Chaudhuri R.R."/>
            <person name="La Ragione R."/>
            <person name="Hildebrand F."/>
            <person name="Pallen M.J."/>
        </authorList>
    </citation>
    <scope>NUCLEOTIDE SEQUENCE</scope>
    <source>
        <strain evidence="8">ChiHecec2B26-446</strain>
    </source>
</reference>
<organism evidence="8 9">
    <name type="scientific">Candidatus Desulfovibrio intestinipullorum</name>
    <dbReference type="NCBI Taxonomy" id="2838536"/>
    <lineage>
        <taxon>Bacteria</taxon>
        <taxon>Pseudomonadati</taxon>
        <taxon>Thermodesulfobacteriota</taxon>
        <taxon>Desulfovibrionia</taxon>
        <taxon>Desulfovibrionales</taxon>
        <taxon>Desulfovibrionaceae</taxon>
        <taxon>Desulfovibrio</taxon>
    </lineage>
</organism>
<feature type="transmembrane region" description="Helical" evidence="7">
    <location>
        <begin position="62"/>
        <end position="84"/>
    </location>
</feature>
<dbReference type="InterPro" id="IPR002549">
    <property type="entry name" value="AI-2E-like"/>
</dbReference>
<dbReference type="GO" id="GO:0016020">
    <property type="term" value="C:membrane"/>
    <property type="evidence" value="ECO:0007669"/>
    <property type="project" value="UniProtKB-SubCell"/>
</dbReference>
<feature type="transmembrane region" description="Helical" evidence="7">
    <location>
        <begin position="12"/>
        <end position="28"/>
    </location>
</feature>
<feature type="compositionally biased region" description="Polar residues" evidence="6">
    <location>
        <begin position="450"/>
        <end position="463"/>
    </location>
</feature>
<feature type="transmembrane region" description="Helical" evidence="7">
    <location>
        <begin position="315"/>
        <end position="343"/>
    </location>
</feature>
<feature type="transmembrane region" description="Helical" evidence="7">
    <location>
        <begin position="240"/>
        <end position="261"/>
    </location>
</feature>
<sequence length="474" mass="51461">MFDNMQRFEARAFLVLVLIATALFFWLILPFFNVFLWSVVIAAVFTPLFRRLRQHAGLGPNLAALVTVLLALFLIILPLAWILYSGAREALLLYNQLTGDPKIIHSLLDQVRAAFPKIQDLLQNFGYDMSTLSEDLSSLALSASGFLAKYAVAFGSGAANFVTNLALVLYISFFFVRDSATLSAMLIRALPFGDHREKRLMTKFAGVMRATIKGSLLVAMAQGALGGLIFWILDIRAAVLWGVAMAILSLIPIVGAAIIWLPTAIYLLSVGNYLDGLVLIVYGACVIGLADNILRPILVRRDTKLPDYLILVTTLSGFALFGMDGFVTGPLIAVVFVTVWQIFTEETVPGAVPDAVPAAVSVAASTALPGSVPAAAGNRTGLRRKPSRAPAGRPVRVRPLAARSRARKAAPLQAPVTADPQGAQSAHEEQAGKSPAHTPLLNRQYEQKEQATQSDDQGRNQAFWQRLNPFRHKS</sequence>
<feature type="transmembrane region" description="Helical" evidence="7">
    <location>
        <begin position="273"/>
        <end position="294"/>
    </location>
</feature>
<name>A0A9D1TPR3_9BACT</name>
<comment type="caution">
    <text evidence="8">The sequence shown here is derived from an EMBL/GenBank/DDBJ whole genome shotgun (WGS) entry which is preliminary data.</text>
</comment>
<evidence type="ECO:0000256" key="1">
    <source>
        <dbReference type="ARBA" id="ARBA00004141"/>
    </source>
</evidence>
<keyword evidence="4 7" id="KW-1133">Transmembrane helix</keyword>
<dbReference type="AlphaFoldDB" id="A0A9D1TPR3"/>
<dbReference type="Pfam" id="PF01594">
    <property type="entry name" value="AI-2E_transport"/>
    <property type="match status" value="1"/>
</dbReference>
<evidence type="ECO:0000256" key="3">
    <source>
        <dbReference type="ARBA" id="ARBA00022692"/>
    </source>
</evidence>
<evidence type="ECO:0000256" key="2">
    <source>
        <dbReference type="ARBA" id="ARBA00009773"/>
    </source>
</evidence>
<evidence type="ECO:0000313" key="8">
    <source>
        <dbReference type="EMBL" id="HIW00950.1"/>
    </source>
</evidence>
<dbReference type="PANTHER" id="PTHR21716:SF4">
    <property type="entry name" value="TRANSMEMBRANE PROTEIN 245"/>
    <property type="match status" value="1"/>
</dbReference>
<feature type="transmembrane region" description="Helical" evidence="7">
    <location>
        <begin position="355"/>
        <end position="376"/>
    </location>
</feature>
<accession>A0A9D1TPR3</accession>
<comment type="similarity">
    <text evidence="2">Belongs to the autoinducer-2 exporter (AI-2E) (TC 2.A.86) family.</text>
</comment>
<proteinExistence type="inferred from homology"/>
<evidence type="ECO:0000256" key="6">
    <source>
        <dbReference type="SAM" id="MobiDB-lite"/>
    </source>
</evidence>
<dbReference type="Proteomes" id="UP000886752">
    <property type="component" value="Unassembled WGS sequence"/>
</dbReference>
<feature type="compositionally biased region" description="Low complexity" evidence="6">
    <location>
        <begin position="388"/>
        <end position="403"/>
    </location>
</feature>
<keyword evidence="5 7" id="KW-0472">Membrane</keyword>
<dbReference type="PANTHER" id="PTHR21716">
    <property type="entry name" value="TRANSMEMBRANE PROTEIN"/>
    <property type="match status" value="1"/>
</dbReference>
<protein>
    <submittedName>
        <fullName evidence="8">AI-2E family transporter</fullName>
    </submittedName>
</protein>
<evidence type="ECO:0000256" key="7">
    <source>
        <dbReference type="SAM" id="Phobius"/>
    </source>
</evidence>
<keyword evidence="3 7" id="KW-0812">Transmembrane</keyword>
<reference evidence="8" key="2">
    <citation type="submission" date="2021-04" db="EMBL/GenBank/DDBJ databases">
        <authorList>
            <person name="Gilroy R."/>
        </authorList>
    </citation>
    <scope>NUCLEOTIDE SEQUENCE</scope>
    <source>
        <strain evidence="8">ChiHecec2B26-446</strain>
    </source>
</reference>